<name>A0A5J6MPX9_9PROT</name>
<dbReference type="KEGG" id="htq:FRZ44_50170"/>
<dbReference type="AlphaFoldDB" id="A0A5J6MPX9"/>
<sequence>MLGKPVISRIKALLAGLDPKQPDHHDDLVVAVTMLLAEAARMDQRVDPAERQVIELRLAQRFGLTAEAAAAHLDRALASAETGNRFFAFTQQVKNGMTPEERVKLVEMLWEVVYADGRLDPYEDNLMRRVAGLLDLSDTENGAARKRVLARAPAAKAETQGSGPVGSGRGVLATDH</sequence>
<dbReference type="Proteomes" id="UP000326202">
    <property type="component" value="Chromosome"/>
</dbReference>
<reference evidence="3 4" key="1">
    <citation type="submission" date="2019-08" db="EMBL/GenBank/DDBJ databases">
        <title>Hyperibacter terrae gen. nov., sp. nov. and Hyperibacter viscosus sp. nov., two new members in the family Rhodospirillaceae isolated from the rhizosphere of Hypericum perforatum.</title>
        <authorList>
            <person name="Noviana Z."/>
        </authorList>
    </citation>
    <scope>NUCLEOTIDE SEQUENCE [LARGE SCALE GENOMIC DNA]</scope>
    <source>
        <strain evidence="3 4">R5913</strain>
    </source>
</reference>
<gene>
    <name evidence="3" type="ORF">FRZ44_50170</name>
</gene>
<accession>A0A5J6MPX9</accession>
<dbReference type="SUPFAM" id="SSF158682">
    <property type="entry name" value="TerB-like"/>
    <property type="match status" value="1"/>
</dbReference>
<dbReference type="Gene3D" id="1.10.3680.10">
    <property type="entry name" value="TerB-like"/>
    <property type="match status" value="1"/>
</dbReference>
<dbReference type="EMBL" id="CP042906">
    <property type="protein sequence ID" value="QEX19702.1"/>
    <property type="molecule type" value="Genomic_DNA"/>
</dbReference>
<evidence type="ECO:0000313" key="4">
    <source>
        <dbReference type="Proteomes" id="UP000326202"/>
    </source>
</evidence>
<proteinExistence type="predicted"/>
<keyword evidence="4" id="KW-1185">Reference proteome</keyword>
<feature type="domain" description="Co-chaperone DjlA N-terminal" evidence="2">
    <location>
        <begin position="31"/>
        <end position="145"/>
    </location>
</feature>
<dbReference type="CDD" id="cd07313">
    <property type="entry name" value="terB_like_2"/>
    <property type="match status" value="1"/>
</dbReference>
<evidence type="ECO:0000256" key="1">
    <source>
        <dbReference type="SAM" id="MobiDB-lite"/>
    </source>
</evidence>
<dbReference type="Pfam" id="PF05099">
    <property type="entry name" value="TerB"/>
    <property type="match status" value="1"/>
</dbReference>
<evidence type="ECO:0000313" key="3">
    <source>
        <dbReference type="EMBL" id="QEX19702.1"/>
    </source>
</evidence>
<dbReference type="InterPro" id="IPR029024">
    <property type="entry name" value="TerB-like"/>
</dbReference>
<organism evidence="3 4">
    <name type="scientific">Hypericibacter terrae</name>
    <dbReference type="NCBI Taxonomy" id="2602015"/>
    <lineage>
        <taxon>Bacteria</taxon>
        <taxon>Pseudomonadati</taxon>
        <taxon>Pseudomonadota</taxon>
        <taxon>Alphaproteobacteria</taxon>
        <taxon>Rhodospirillales</taxon>
        <taxon>Dongiaceae</taxon>
        <taxon>Hypericibacter</taxon>
    </lineage>
</organism>
<dbReference type="InterPro" id="IPR007791">
    <property type="entry name" value="DjlA_N"/>
</dbReference>
<evidence type="ECO:0000259" key="2">
    <source>
        <dbReference type="Pfam" id="PF05099"/>
    </source>
</evidence>
<feature type="region of interest" description="Disordered" evidence="1">
    <location>
        <begin position="152"/>
        <end position="176"/>
    </location>
</feature>
<protein>
    <recommendedName>
        <fullName evidence="2">Co-chaperone DjlA N-terminal domain-containing protein</fullName>
    </recommendedName>
</protein>